<feature type="coiled-coil region" evidence="1">
    <location>
        <begin position="109"/>
        <end position="169"/>
    </location>
</feature>
<feature type="compositionally biased region" description="Polar residues" evidence="2">
    <location>
        <begin position="48"/>
        <end position="69"/>
    </location>
</feature>
<dbReference type="AlphaFoldDB" id="A0A7S3JHC1"/>
<evidence type="ECO:0000313" key="3">
    <source>
        <dbReference type="EMBL" id="CAE0353693.1"/>
    </source>
</evidence>
<feature type="region of interest" description="Disordered" evidence="2">
    <location>
        <begin position="44"/>
        <end position="77"/>
    </location>
</feature>
<sequence>MFNPEAKFDDYSAPSKQGKMFHMDLGQNDGPFKSLESSELAVTDNRSKFTTNNNSYKKSSKMGSQTFEPSKSIGPFNSKDETMKEQAANSVTNQIFIIEDLIMKGYTHLEEYKKEAETTREQIQNLLNELLDKNQEVQESLEPGILESYKSLKEKIKAQKDENELLYKHLLSIKKETNDVQLKFDSWHFE</sequence>
<gene>
    <name evidence="3" type="ORF">EHAR0213_LOCUS12609</name>
</gene>
<organism evidence="3">
    <name type="scientific">Euplotes harpa</name>
    <dbReference type="NCBI Taxonomy" id="151035"/>
    <lineage>
        <taxon>Eukaryota</taxon>
        <taxon>Sar</taxon>
        <taxon>Alveolata</taxon>
        <taxon>Ciliophora</taxon>
        <taxon>Intramacronucleata</taxon>
        <taxon>Spirotrichea</taxon>
        <taxon>Hypotrichia</taxon>
        <taxon>Euplotida</taxon>
        <taxon>Euplotidae</taxon>
        <taxon>Euplotes</taxon>
    </lineage>
</organism>
<keyword evidence="1" id="KW-0175">Coiled coil</keyword>
<evidence type="ECO:0000256" key="2">
    <source>
        <dbReference type="SAM" id="MobiDB-lite"/>
    </source>
</evidence>
<feature type="compositionally biased region" description="Basic and acidic residues" evidence="2">
    <location>
        <begin position="1"/>
        <end position="10"/>
    </location>
</feature>
<feature type="region of interest" description="Disordered" evidence="2">
    <location>
        <begin position="1"/>
        <end position="27"/>
    </location>
</feature>
<evidence type="ECO:0000256" key="1">
    <source>
        <dbReference type="SAM" id="Coils"/>
    </source>
</evidence>
<proteinExistence type="predicted"/>
<reference evidence="3" key="1">
    <citation type="submission" date="2021-01" db="EMBL/GenBank/DDBJ databases">
        <authorList>
            <person name="Corre E."/>
            <person name="Pelletier E."/>
            <person name="Niang G."/>
            <person name="Scheremetjew M."/>
            <person name="Finn R."/>
            <person name="Kale V."/>
            <person name="Holt S."/>
            <person name="Cochrane G."/>
            <person name="Meng A."/>
            <person name="Brown T."/>
            <person name="Cohen L."/>
        </authorList>
    </citation>
    <scope>NUCLEOTIDE SEQUENCE</scope>
    <source>
        <strain evidence="3">FSP1.4</strain>
    </source>
</reference>
<protein>
    <submittedName>
        <fullName evidence="3">Uncharacterized protein</fullName>
    </submittedName>
</protein>
<dbReference type="EMBL" id="HBII01030392">
    <property type="protein sequence ID" value="CAE0353693.1"/>
    <property type="molecule type" value="Transcribed_RNA"/>
</dbReference>
<accession>A0A7S3JHC1</accession>
<name>A0A7S3JHC1_9SPIT</name>